<dbReference type="PROSITE" id="PS50931">
    <property type="entry name" value="HTH_LYSR"/>
    <property type="match status" value="1"/>
</dbReference>
<accession>A0ABR9EYV7</accession>
<dbReference type="SUPFAM" id="SSF46785">
    <property type="entry name" value="Winged helix' DNA-binding domain"/>
    <property type="match status" value="1"/>
</dbReference>
<keyword evidence="7" id="KW-1185">Reference proteome</keyword>
<sequence length="294" mass="32211">MRAEQVQAFVDVTEHGSFAAAARHTGVKRSTLSAAVNALEDSLGVALFERSGNSLTLSAVGDSVLPDCYRLLTSASRIKKHCHQHLQGVESQLGIARDDALPEAFWRQVMHDLKQQFPLTAISVYLVPPQEHAQFVQRQTVDIAFGLYTAEGIDANAANLAPVTMRLVAAPQHPLSRLPSVNRDDLAQYTQVCLTHVQDDKLISEALFSGNYLGLTMFEVIRDAVINATGWALLPYPLVKSALEAGTLCTLNHDLVLDSHHYRYVESDNRGVVAAALLNKVAHFLATLRQSEFS</sequence>
<dbReference type="PANTHER" id="PTHR30126">
    <property type="entry name" value="HTH-TYPE TRANSCRIPTIONAL REGULATOR"/>
    <property type="match status" value="1"/>
</dbReference>
<evidence type="ECO:0000256" key="1">
    <source>
        <dbReference type="ARBA" id="ARBA00009437"/>
    </source>
</evidence>
<gene>
    <name evidence="6" type="ORF">EI168_04690</name>
</gene>
<evidence type="ECO:0000256" key="2">
    <source>
        <dbReference type="ARBA" id="ARBA00023015"/>
    </source>
</evidence>
<evidence type="ECO:0000259" key="5">
    <source>
        <dbReference type="PROSITE" id="PS50931"/>
    </source>
</evidence>
<proteinExistence type="inferred from homology"/>
<keyword evidence="2" id="KW-0805">Transcription regulation</keyword>
<feature type="domain" description="HTH lysR-type" evidence="5">
    <location>
        <begin position="1"/>
        <end position="58"/>
    </location>
</feature>
<dbReference type="PANTHER" id="PTHR30126:SF22">
    <property type="entry name" value="HTH-TYPE TRANSCRIPTIONAL REGULATOR YHAJ-RELATED"/>
    <property type="match status" value="1"/>
</dbReference>
<comment type="caution">
    <text evidence="6">The sequence shown here is derived from an EMBL/GenBank/DDBJ whole genome shotgun (WGS) entry which is preliminary data.</text>
</comment>
<dbReference type="Gene3D" id="1.10.10.10">
    <property type="entry name" value="Winged helix-like DNA-binding domain superfamily/Winged helix DNA-binding domain"/>
    <property type="match status" value="1"/>
</dbReference>
<dbReference type="InterPro" id="IPR036390">
    <property type="entry name" value="WH_DNA-bd_sf"/>
</dbReference>
<evidence type="ECO:0000313" key="6">
    <source>
        <dbReference type="EMBL" id="MBE0399407.1"/>
    </source>
</evidence>
<name>A0ABR9EYV7_9GAMM</name>
<reference evidence="6 7" key="1">
    <citation type="submission" date="2020-07" db="EMBL/GenBank/DDBJ databases">
        <title>Halophilic bacteria isolated from french cheeses.</title>
        <authorList>
            <person name="Kothe C.I."/>
            <person name="Farah-Kraiem B."/>
            <person name="Renault P."/>
            <person name="Dridi B."/>
        </authorList>
    </citation>
    <scope>NUCLEOTIDE SEQUENCE [LARGE SCALE GENOMIC DNA]</scope>
    <source>
        <strain evidence="6 7">FME1</strain>
    </source>
</reference>
<dbReference type="Pfam" id="PF00126">
    <property type="entry name" value="HTH_1"/>
    <property type="match status" value="1"/>
</dbReference>
<organism evidence="6 7">
    <name type="scientific">Halomonas casei</name>
    <dbReference type="NCBI Taxonomy" id="2742613"/>
    <lineage>
        <taxon>Bacteria</taxon>
        <taxon>Pseudomonadati</taxon>
        <taxon>Pseudomonadota</taxon>
        <taxon>Gammaproteobacteria</taxon>
        <taxon>Oceanospirillales</taxon>
        <taxon>Halomonadaceae</taxon>
        <taxon>Halomonas</taxon>
    </lineage>
</organism>
<dbReference type="EMBL" id="RRZD01000003">
    <property type="protein sequence ID" value="MBE0399407.1"/>
    <property type="molecule type" value="Genomic_DNA"/>
</dbReference>
<dbReference type="InterPro" id="IPR036388">
    <property type="entry name" value="WH-like_DNA-bd_sf"/>
</dbReference>
<dbReference type="RefSeq" id="WP_096278675.1">
    <property type="nucleotide sequence ID" value="NZ_CBCSBM010000013.1"/>
</dbReference>
<dbReference type="InterPro" id="IPR000847">
    <property type="entry name" value="LysR_HTH_N"/>
</dbReference>
<evidence type="ECO:0000256" key="3">
    <source>
        <dbReference type="ARBA" id="ARBA00023125"/>
    </source>
</evidence>
<dbReference type="Proteomes" id="UP001645039">
    <property type="component" value="Unassembled WGS sequence"/>
</dbReference>
<keyword evidence="3" id="KW-0238">DNA-binding</keyword>
<protein>
    <submittedName>
        <fullName evidence="6">LysR family transcriptional regulator</fullName>
    </submittedName>
</protein>
<comment type="similarity">
    <text evidence="1">Belongs to the LysR transcriptional regulatory family.</text>
</comment>
<dbReference type="CDD" id="cd05466">
    <property type="entry name" value="PBP2_LTTR_substrate"/>
    <property type="match status" value="1"/>
</dbReference>
<evidence type="ECO:0000256" key="4">
    <source>
        <dbReference type="ARBA" id="ARBA00023163"/>
    </source>
</evidence>
<evidence type="ECO:0000313" key="7">
    <source>
        <dbReference type="Proteomes" id="UP001645039"/>
    </source>
</evidence>
<dbReference type="Pfam" id="PF03466">
    <property type="entry name" value="LysR_substrate"/>
    <property type="match status" value="1"/>
</dbReference>
<keyword evidence="4" id="KW-0804">Transcription</keyword>
<dbReference type="SUPFAM" id="SSF53850">
    <property type="entry name" value="Periplasmic binding protein-like II"/>
    <property type="match status" value="1"/>
</dbReference>
<dbReference type="Gene3D" id="3.40.190.290">
    <property type="match status" value="1"/>
</dbReference>
<dbReference type="InterPro" id="IPR005119">
    <property type="entry name" value="LysR_subst-bd"/>
</dbReference>